<dbReference type="EMBL" id="VHIR01000003">
    <property type="protein sequence ID" value="TQE44233.1"/>
    <property type="molecule type" value="Genomic_DNA"/>
</dbReference>
<sequence>MTNTHRPQAREARGTHPIVRFAQDYGWWRVVAIPVMAIITVWVLVDVFRPDAEPTASIAEGTYAPATEGASESPAEGPDPAHAAAVQQAKDELPAGGAFTETGKKTYHEVGTPGLEFGEGTERTVRYAIEVEDGIDSAPYGGDDAFAAMVDATLSDPRSWSNDKAFKFIHVAADDNPDTIIRLTSLTTTAELCGAQLETETSCHTTITGPSTVIINEARWVRGALPYEGDLGNYRQYLINHEFGHAIGYAAHQPCGADGALAPIMMQQTISLKNSDLFAKEPGEVYPDNPDTCHPNPWPYPNPSNLDVHAPA</sequence>
<evidence type="ECO:0000259" key="3">
    <source>
        <dbReference type="Pfam" id="PF11350"/>
    </source>
</evidence>
<accession>A0A540R910</accession>
<evidence type="ECO:0000313" key="4">
    <source>
        <dbReference type="EMBL" id="TQE44233.1"/>
    </source>
</evidence>
<organism evidence="4 5">
    <name type="scientific">Corynebacterium phoceense</name>
    <dbReference type="NCBI Taxonomy" id="1686286"/>
    <lineage>
        <taxon>Bacteria</taxon>
        <taxon>Bacillati</taxon>
        <taxon>Actinomycetota</taxon>
        <taxon>Actinomycetes</taxon>
        <taxon>Mycobacteriales</taxon>
        <taxon>Corynebacteriaceae</taxon>
        <taxon>Corynebacterium</taxon>
    </lineage>
</organism>
<evidence type="ECO:0000256" key="2">
    <source>
        <dbReference type="SAM" id="Phobius"/>
    </source>
</evidence>
<gene>
    <name evidence="4" type="ORF">EJK80_03650</name>
</gene>
<feature type="domain" description="DUF3152" evidence="3">
    <location>
        <begin position="93"/>
        <end position="301"/>
    </location>
</feature>
<keyword evidence="2" id="KW-1133">Transmembrane helix</keyword>
<evidence type="ECO:0000256" key="1">
    <source>
        <dbReference type="SAM" id="MobiDB-lite"/>
    </source>
</evidence>
<evidence type="ECO:0000313" key="5">
    <source>
        <dbReference type="Proteomes" id="UP000318080"/>
    </source>
</evidence>
<dbReference type="Proteomes" id="UP000318080">
    <property type="component" value="Unassembled WGS sequence"/>
</dbReference>
<keyword evidence="5" id="KW-1185">Reference proteome</keyword>
<keyword evidence="2" id="KW-0472">Membrane</keyword>
<comment type="caution">
    <text evidence="4">The sequence shown here is derived from an EMBL/GenBank/DDBJ whole genome shotgun (WGS) entry which is preliminary data.</text>
</comment>
<dbReference type="RefSeq" id="WP_141628640.1">
    <property type="nucleotide sequence ID" value="NZ_VHIR01000003.1"/>
</dbReference>
<proteinExistence type="predicted"/>
<dbReference type="SUPFAM" id="SSF55486">
    <property type="entry name" value="Metalloproteases ('zincins'), catalytic domain"/>
    <property type="match status" value="1"/>
</dbReference>
<dbReference type="Pfam" id="PF11350">
    <property type="entry name" value="DUF3152"/>
    <property type="match status" value="1"/>
</dbReference>
<dbReference type="STRING" id="1686286.GCA_900092335_00936"/>
<name>A0A540R910_9CORY</name>
<dbReference type="InterPro" id="IPR022603">
    <property type="entry name" value="DUF3152"/>
</dbReference>
<protein>
    <submittedName>
        <fullName evidence="4">DUF3152 domain-containing protein</fullName>
    </submittedName>
</protein>
<feature type="transmembrane region" description="Helical" evidence="2">
    <location>
        <begin position="26"/>
        <end position="45"/>
    </location>
</feature>
<feature type="region of interest" description="Disordered" evidence="1">
    <location>
        <begin position="59"/>
        <end position="82"/>
    </location>
</feature>
<reference evidence="4 5" key="1">
    <citation type="submission" date="2019-06" db="EMBL/GenBank/DDBJ databases">
        <title>Draft genome of C. phoceense Strain 272.</title>
        <authorList>
            <person name="Pacheco L.G.C."/>
            <person name="Barberis C.M."/>
            <person name="Almuzara M.N."/>
            <person name="Traglia G.M."/>
            <person name="Santos C.S."/>
            <person name="Rocha D.J.P.G."/>
            <person name="Aguiar E.R.G.R."/>
            <person name="Vay C.A."/>
        </authorList>
    </citation>
    <scope>NUCLEOTIDE SEQUENCE [LARGE SCALE GENOMIC DNA]</scope>
    <source>
        <strain evidence="4 5">272</strain>
    </source>
</reference>
<dbReference type="AlphaFoldDB" id="A0A540R910"/>
<feature type="region of interest" description="Disordered" evidence="1">
    <location>
        <begin position="284"/>
        <end position="312"/>
    </location>
</feature>
<keyword evidence="2" id="KW-0812">Transmembrane</keyword>